<accession>A0A397SZ71</accession>
<protein>
    <submittedName>
        <fullName evidence="1">Uncharacterized protein</fullName>
    </submittedName>
</protein>
<proteinExistence type="predicted"/>
<evidence type="ECO:0000313" key="1">
    <source>
        <dbReference type="EMBL" id="RIA89946.1"/>
    </source>
</evidence>
<gene>
    <name evidence="1" type="ORF">C1645_824075</name>
</gene>
<dbReference type="AlphaFoldDB" id="A0A397SZ71"/>
<dbReference type="EMBL" id="QKYT01000199">
    <property type="protein sequence ID" value="RIA89946.1"/>
    <property type="molecule type" value="Genomic_DNA"/>
</dbReference>
<evidence type="ECO:0000313" key="2">
    <source>
        <dbReference type="Proteomes" id="UP000265703"/>
    </source>
</evidence>
<comment type="caution">
    <text evidence="1">The sequence shown here is derived from an EMBL/GenBank/DDBJ whole genome shotgun (WGS) entry which is preliminary data.</text>
</comment>
<dbReference type="Proteomes" id="UP000265703">
    <property type="component" value="Unassembled WGS sequence"/>
</dbReference>
<name>A0A397SZ71_9GLOM</name>
<keyword evidence="2" id="KW-1185">Reference proteome</keyword>
<reference evidence="1 2" key="1">
    <citation type="submission" date="2018-06" db="EMBL/GenBank/DDBJ databases">
        <title>Comparative genomics reveals the genomic features of Rhizophagus irregularis, R. cerebriforme, R. diaphanum and Gigaspora rosea, and their symbiotic lifestyle signature.</title>
        <authorList>
            <person name="Morin E."/>
            <person name="San Clemente H."/>
            <person name="Chen E.C.H."/>
            <person name="De La Providencia I."/>
            <person name="Hainaut M."/>
            <person name="Kuo A."/>
            <person name="Kohler A."/>
            <person name="Murat C."/>
            <person name="Tang N."/>
            <person name="Roy S."/>
            <person name="Loubradou J."/>
            <person name="Henrissat B."/>
            <person name="Grigoriev I.V."/>
            <person name="Corradi N."/>
            <person name="Roux C."/>
            <person name="Martin F.M."/>
        </authorList>
    </citation>
    <scope>NUCLEOTIDE SEQUENCE [LARGE SCALE GENOMIC DNA]</scope>
    <source>
        <strain evidence="1 2">DAOM 227022</strain>
    </source>
</reference>
<organism evidence="1 2">
    <name type="scientific">Glomus cerebriforme</name>
    <dbReference type="NCBI Taxonomy" id="658196"/>
    <lineage>
        <taxon>Eukaryota</taxon>
        <taxon>Fungi</taxon>
        <taxon>Fungi incertae sedis</taxon>
        <taxon>Mucoromycota</taxon>
        <taxon>Glomeromycotina</taxon>
        <taxon>Glomeromycetes</taxon>
        <taxon>Glomerales</taxon>
        <taxon>Glomeraceae</taxon>
        <taxon>Glomus</taxon>
    </lineage>
</organism>
<sequence>MTCKVSSIIDANITEPVLSQTSIIDKDPFDLTSVPDVIPMNITSSNDAIIKKNKKKLKKIKQSSNGIIYIIEEHLTVSILTDMLIDLIELSSKATNLMVINKSIQNSDIITVITLPSQETQEIKASTAEIITAEKVSKKKND</sequence>